<dbReference type="GO" id="GO:0010197">
    <property type="term" value="P:polar nucleus fusion"/>
    <property type="evidence" value="ECO:0007669"/>
    <property type="project" value="TreeGrafter"/>
</dbReference>
<dbReference type="STRING" id="3476.A0A2P5E0G9"/>
<comment type="caution">
    <text evidence="1">The sequence shown here is derived from an EMBL/GenBank/DDBJ whole genome shotgun (WGS) entry which is preliminary data.</text>
</comment>
<keyword evidence="2" id="KW-1185">Reference proteome</keyword>
<dbReference type="PANTHER" id="PTHR47658">
    <property type="entry name" value="HIGH MOBILITY GROUP B PROTEIN 12-RELATED"/>
    <property type="match status" value="1"/>
</dbReference>
<dbReference type="AlphaFoldDB" id="A0A2P5E0G9"/>
<dbReference type="GO" id="GO:0003677">
    <property type="term" value="F:DNA binding"/>
    <property type="evidence" value="ECO:0007669"/>
    <property type="project" value="TreeGrafter"/>
</dbReference>
<dbReference type="OrthoDB" id="1919336at2759"/>
<organism evidence="1 2">
    <name type="scientific">Parasponia andersonii</name>
    <name type="common">Sponia andersonii</name>
    <dbReference type="NCBI Taxonomy" id="3476"/>
    <lineage>
        <taxon>Eukaryota</taxon>
        <taxon>Viridiplantae</taxon>
        <taxon>Streptophyta</taxon>
        <taxon>Embryophyta</taxon>
        <taxon>Tracheophyta</taxon>
        <taxon>Spermatophyta</taxon>
        <taxon>Magnoliopsida</taxon>
        <taxon>eudicotyledons</taxon>
        <taxon>Gunneridae</taxon>
        <taxon>Pentapetalae</taxon>
        <taxon>rosids</taxon>
        <taxon>fabids</taxon>
        <taxon>Rosales</taxon>
        <taxon>Cannabaceae</taxon>
        <taxon>Parasponia</taxon>
    </lineage>
</organism>
<proteinExistence type="predicted"/>
<dbReference type="Proteomes" id="UP000237105">
    <property type="component" value="Unassembled WGS sequence"/>
</dbReference>
<evidence type="ECO:0000313" key="2">
    <source>
        <dbReference type="Proteomes" id="UP000237105"/>
    </source>
</evidence>
<protein>
    <submittedName>
        <fullName evidence="1">High mobility group box domain containing protein</fullName>
    </submittedName>
</protein>
<dbReference type="PANTHER" id="PTHR47658:SF2">
    <property type="entry name" value="HMG-BOX (HIGH MOBILITY GROUP) DNA-BINDING FAMILY PROTEIN"/>
    <property type="match status" value="1"/>
</dbReference>
<dbReference type="GO" id="GO:0005634">
    <property type="term" value="C:nucleus"/>
    <property type="evidence" value="ECO:0007669"/>
    <property type="project" value="TreeGrafter"/>
</dbReference>
<evidence type="ECO:0000313" key="1">
    <source>
        <dbReference type="EMBL" id="PON79041.1"/>
    </source>
</evidence>
<reference evidence="2" key="1">
    <citation type="submission" date="2016-06" db="EMBL/GenBank/DDBJ databases">
        <title>Parallel loss of symbiosis genes in relatives of nitrogen-fixing non-legume Parasponia.</title>
        <authorList>
            <person name="Van Velzen R."/>
            <person name="Holmer R."/>
            <person name="Bu F."/>
            <person name="Rutten L."/>
            <person name="Van Zeijl A."/>
            <person name="Liu W."/>
            <person name="Santuari L."/>
            <person name="Cao Q."/>
            <person name="Sharma T."/>
            <person name="Shen D."/>
            <person name="Roswanjaya Y."/>
            <person name="Wardhani T."/>
            <person name="Kalhor M.S."/>
            <person name="Jansen J."/>
            <person name="Van den Hoogen J."/>
            <person name="Gungor B."/>
            <person name="Hartog M."/>
            <person name="Hontelez J."/>
            <person name="Verver J."/>
            <person name="Yang W.-C."/>
            <person name="Schijlen E."/>
            <person name="Repin R."/>
            <person name="Schilthuizen M."/>
            <person name="Schranz E."/>
            <person name="Heidstra R."/>
            <person name="Miyata K."/>
            <person name="Fedorova E."/>
            <person name="Kohlen W."/>
            <person name="Bisseling T."/>
            <person name="Smit S."/>
            <person name="Geurts R."/>
        </authorList>
    </citation>
    <scope>NUCLEOTIDE SEQUENCE [LARGE SCALE GENOMIC DNA]</scope>
    <source>
        <strain evidence="2">cv. WU1-14</strain>
    </source>
</reference>
<sequence length="209" mass="24014">MASAPRTRKRVRAIARAPDGSAFQKCDMCGVSVAISLADMHECQSTQEMKRFKGIRASPNVKKERFWGQPRSGFCIFMYILISEDDCFREKFKEEHAKGGKFDEIEIDRKGFDTWKNMSMKRRHPYVHRAAFVDFVHGRALHKEEQQMSKGYGCYESSEDYDDAGHAWHSHLPQLPPLQLQDDIDLATVEMSQLGDGAISICEDGKFKW</sequence>
<accession>A0A2P5E0G9</accession>
<gene>
    <name evidence="1" type="ORF">PanWU01x14_015420</name>
</gene>
<name>A0A2P5E0G9_PARAD</name>
<dbReference type="EMBL" id="JXTB01000006">
    <property type="protein sequence ID" value="PON79041.1"/>
    <property type="molecule type" value="Genomic_DNA"/>
</dbReference>